<feature type="domain" description="Hemerythrin-like" evidence="1">
    <location>
        <begin position="12"/>
        <end position="129"/>
    </location>
</feature>
<dbReference type="Pfam" id="PF01814">
    <property type="entry name" value="Hemerythrin"/>
    <property type="match status" value="1"/>
</dbReference>
<name>A0ABW0GRN2_9MICO</name>
<sequence>MTTAATSDRTDVVDVLTADHQEFLGLLARIRASESPEDQKELADVLVAELVRHSVAEETWVYPAMREHLPDGDAKVAHDTEEHEELEVLLRQLEAADPADVEFVTTVARIEEVLRDHVADEESEQFPELRRHVPAEDLRTMARRVEKTKEVAPTRPHPGAPNTRLFHTTVGLGAGMVDRLRDALAHRTTEPDELRGER</sequence>
<evidence type="ECO:0000313" key="3">
    <source>
        <dbReference type="Proteomes" id="UP001596122"/>
    </source>
</evidence>
<protein>
    <submittedName>
        <fullName evidence="2">Hemerythrin domain-containing protein</fullName>
    </submittedName>
</protein>
<evidence type="ECO:0000313" key="2">
    <source>
        <dbReference type="EMBL" id="MFC5382643.1"/>
    </source>
</evidence>
<comment type="caution">
    <text evidence="2">The sequence shown here is derived from an EMBL/GenBank/DDBJ whole genome shotgun (WGS) entry which is preliminary data.</text>
</comment>
<dbReference type="RefSeq" id="WP_340270326.1">
    <property type="nucleotide sequence ID" value="NZ_JBBEOG010000006.1"/>
</dbReference>
<keyword evidence="3" id="KW-1185">Reference proteome</keyword>
<dbReference type="InterPro" id="IPR012312">
    <property type="entry name" value="Hemerythrin-like"/>
</dbReference>
<proteinExistence type="predicted"/>
<accession>A0ABW0GRN2</accession>
<organism evidence="2 3">
    <name type="scientific">Aquipuribacter nitratireducens</name>
    <dbReference type="NCBI Taxonomy" id="650104"/>
    <lineage>
        <taxon>Bacteria</taxon>
        <taxon>Bacillati</taxon>
        <taxon>Actinomycetota</taxon>
        <taxon>Actinomycetes</taxon>
        <taxon>Micrococcales</taxon>
        <taxon>Intrasporangiaceae</taxon>
        <taxon>Aquipuribacter</taxon>
    </lineage>
</organism>
<evidence type="ECO:0000259" key="1">
    <source>
        <dbReference type="Pfam" id="PF01814"/>
    </source>
</evidence>
<gene>
    <name evidence="2" type="ORF">ACFPJ6_17905</name>
</gene>
<reference evidence="3" key="1">
    <citation type="journal article" date="2019" name="Int. J. Syst. Evol. Microbiol.">
        <title>The Global Catalogue of Microorganisms (GCM) 10K type strain sequencing project: providing services to taxonomists for standard genome sequencing and annotation.</title>
        <authorList>
            <consortium name="The Broad Institute Genomics Platform"/>
            <consortium name="The Broad Institute Genome Sequencing Center for Infectious Disease"/>
            <person name="Wu L."/>
            <person name="Ma J."/>
        </authorList>
    </citation>
    <scope>NUCLEOTIDE SEQUENCE [LARGE SCALE GENOMIC DNA]</scope>
    <source>
        <strain evidence="3">CCUG 43114</strain>
    </source>
</reference>
<dbReference type="EMBL" id="JBHSLD010000028">
    <property type="protein sequence ID" value="MFC5382643.1"/>
    <property type="molecule type" value="Genomic_DNA"/>
</dbReference>
<dbReference type="PANTHER" id="PTHR35585">
    <property type="entry name" value="HHE DOMAIN PROTEIN (AFU_ORTHOLOGUE AFUA_4G00730)"/>
    <property type="match status" value="1"/>
</dbReference>
<dbReference type="Proteomes" id="UP001596122">
    <property type="component" value="Unassembled WGS sequence"/>
</dbReference>
<dbReference type="PANTHER" id="PTHR35585:SF1">
    <property type="entry name" value="HHE DOMAIN PROTEIN (AFU_ORTHOLOGUE AFUA_4G00730)"/>
    <property type="match status" value="1"/>
</dbReference>
<dbReference type="Gene3D" id="1.20.120.520">
    <property type="entry name" value="nmb1532 protein domain like"/>
    <property type="match status" value="1"/>
</dbReference>